<dbReference type="GO" id="GO:0140042">
    <property type="term" value="P:lipid droplet formation"/>
    <property type="evidence" value="ECO:0007669"/>
    <property type="project" value="UniProtKB-ARBA"/>
</dbReference>
<evidence type="ECO:0008006" key="11">
    <source>
        <dbReference type="Google" id="ProtNLM"/>
    </source>
</evidence>
<feature type="region of interest" description="Disordered" evidence="7">
    <location>
        <begin position="141"/>
        <end position="178"/>
    </location>
</feature>
<dbReference type="InterPro" id="IPR009617">
    <property type="entry name" value="Seipin"/>
</dbReference>
<keyword evidence="6 8" id="KW-0472">Membrane</keyword>
<dbReference type="GO" id="GO:0005789">
    <property type="term" value="C:endoplasmic reticulum membrane"/>
    <property type="evidence" value="ECO:0007669"/>
    <property type="project" value="UniProtKB-SubCell"/>
</dbReference>
<accession>A0ABD2ZP56</accession>
<dbReference type="EMBL" id="JBJUIK010000008">
    <property type="protein sequence ID" value="KAL3520135.1"/>
    <property type="molecule type" value="Genomic_DNA"/>
</dbReference>
<comment type="subcellular location">
    <subcellularLocation>
        <location evidence="1">Endoplasmic reticulum membrane</location>
        <topology evidence="1">Multi-pass membrane protein</topology>
    </subcellularLocation>
</comment>
<evidence type="ECO:0000256" key="4">
    <source>
        <dbReference type="ARBA" id="ARBA00022989"/>
    </source>
</evidence>
<evidence type="ECO:0000256" key="3">
    <source>
        <dbReference type="ARBA" id="ARBA00022824"/>
    </source>
</evidence>
<feature type="compositionally biased region" description="Basic and acidic residues" evidence="7">
    <location>
        <begin position="164"/>
        <end position="178"/>
    </location>
</feature>
<dbReference type="Proteomes" id="UP001630127">
    <property type="component" value="Unassembled WGS sequence"/>
</dbReference>
<protein>
    <recommendedName>
        <fullName evidence="11">Seipin-2-like</fullName>
    </recommendedName>
</protein>
<feature type="transmembrane region" description="Helical" evidence="8">
    <location>
        <begin position="242"/>
        <end position="261"/>
    </location>
</feature>
<sequence>MRTYISMDEAKSGNENDDVEEKEEEFHSASDEFQFYDCNESFSESDADVSSSLSVVTLDSKASPEKSSPASLRRRRFTSRNDSQKSLSSSVSFDANYVSSNSREAMVRYSEKLKENEAKNAIFLPNSKKLDEINLNLSSGDVETGESEGFDEENKENSTVLDTNNERSENYEENLSSRETRDGDSSILIILAGLVIKAIGFQFNLLFSFLTIPVWAIYTSYMFIMDPFGFMRRGRGYLIQKAMRILSFFFGNVSAFVNEWFKEHKSFLKLGMKFGWGLLWSVYVCVVLVALLVSAFVVGGILMNVAVEEPIRIEEHLNFDYTEKSPSAFVPIIGCPGLDCSVECSEKLDIEKFGGMRVIPLDHKLQVTVSLILPESDYNRKLGIFQVRVDFLGTDGKALASSRHPCMLQFKSEPIRLLLTFLKVAPLLTGYTLESQNLNIKFRGFTEGGRPTSCLRVTIEQRAQFAPGAGIPEIYAASLILESEQPLLKRIVWYWKRTLFIWVSMTMFTVELLFTLLWCNSIIIPRVSLGSATNGASQDHGPIQR</sequence>
<keyword evidence="2 8" id="KW-0812">Transmembrane</keyword>
<evidence type="ECO:0000256" key="1">
    <source>
        <dbReference type="ARBA" id="ARBA00004477"/>
    </source>
</evidence>
<evidence type="ECO:0000313" key="9">
    <source>
        <dbReference type="EMBL" id="KAL3520135.1"/>
    </source>
</evidence>
<evidence type="ECO:0000256" key="5">
    <source>
        <dbReference type="ARBA" id="ARBA00023098"/>
    </source>
</evidence>
<feature type="transmembrane region" description="Helical" evidence="8">
    <location>
        <begin position="499"/>
        <end position="518"/>
    </location>
</feature>
<proteinExistence type="predicted"/>
<dbReference type="GO" id="GO:0006629">
    <property type="term" value="P:lipid metabolic process"/>
    <property type="evidence" value="ECO:0007669"/>
    <property type="project" value="UniProtKB-KW"/>
</dbReference>
<reference evidence="9 10" key="1">
    <citation type="submission" date="2024-11" db="EMBL/GenBank/DDBJ databases">
        <title>A near-complete genome assembly of Cinchona calisaya.</title>
        <authorList>
            <person name="Lian D.C."/>
            <person name="Zhao X.W."/>
            <person name="Wei L."/>
        </authorList>
    </citation>
    <scope>NUCLEOTIDE SEQUENCE [LARGE SCALE GENOMIC DNA]</scope>
    <source>
        <tissue evidence="9">Nenye</tissue>
    </source>
</reference>
<keyword evidence="10" id="KW-1185">Reference proteome</keyword>
<name>A0ABD2ZP56_9GENT</name>
<feature type="region of interest" description="Disordered" evidence="7">
    <location>
        <begin position="44"/>
        <end position="92"/>
    </location>
</feature>
<feature type="compositionally biased region" description="Low complexity" evidence="7">
    <location>
        <begin position="44"/>
        <end position="71"/>
    </location>
</feature>
<comment type="caution">
    <text evidence="9">The sequence shown here is derived from an EMBL/GenBank/DDBJ whole genome shotgun (WGS) entry which is preliminary data.</text>
</comment>
<evidence type="ECO:0000256" key="7">
    <source>
        <dbReference type="SAM" id="MobiDB-lite"/>
    </source>
</evidence>
<evidence type="ECO:0000313" key="10">
    <source>
        <dbReference type="Proteomes" id="UP001630127"/>
    </source>
</evidence>
<dbReference type="AlphaFoldDB" id="A0ABD2ZP56"/>
<evidence type="ECO:0000256" key="6">
    <source>
        <dbReference type="ARBA" id="ARBA00023136"/>
    </source>
</evidence>
<dbReference type="PANTHER" id="PTHR21212">
    <property type="entry name" value="BERNARDINELLI-SEIP CONGENITAL LIPODYSTROPHY 2 HOMOLOG BSCL2 PROTEIN"/>
    <property type="match status" value="1"/>
</dbReference>
<feature type="transmembrane region" description="Helical" evidence="8">
    <location>
        <begin position="281"/>
        <end position="307"/>
    </location>
</feature>
<evidence type="ECO:0000256" key="2">
    <source>
        <dbReference type="ARBA" id="ARBA00022692"/>
    </source>
</evidence>
<evidence type="ECO:0000256" key="8">
    <source>
        <dbReference type="SAM" id="Phobius"/>
    </source>
</evidence>
<feature type="region of interest" description="Disordered" evidence="7">
    <location>
        <begin position="1"/>
        <end position="32"/>
    </location>
</feature>
<keyword evidence="5" id="KW-0443">Lipid metabolism</keyword>
<dbReference type="PANTHER" id="PTHR21212:SF0">
    <property type="entry name" value="SEIPIN"/>
    <property type="match status" value="1"/>
</dbReference>
<dbReference type="CDD" id="cd23995">
    <property type="entry name" value="Seipin_BSCL2_like"/>
    <property type="match status" value="1"/>
</dbReference>
<keyword evidence="4 8" id="KW-1133">Transmembrane helix</keyword>
<organism evidence="9 10">
    <name type="scientific">Cinchona calisaya</name>
    <dbReference type="NCBI Taxonomy" id="153742"/>
    <lineage>
        <taxon>Eukaryota</taxon>
        <taxon>Viridiplantae</taxon>
        <taxon>Streptophyta</taxon>
        <taxon>Embryophyta</taxon>
        <taxon>Tracheophyta</taxon>
        <taxon>Spermatophyta</taxon>
        <taxon>Magnoliopsida</taxon>
        <taxon>eudicotyledons</taxon>
        <taxon>Gunneridae</taxon>
        <taxon>Pentapetalae</taxon>
        <taxon>asterids</taxon>
        <taxon>lamiids</taxon>
        <taxon>Gentianales</taxon>
        <taxon>Rubiaceae</taxon>
        <taxon>Cinchonoideae</taxon>
        <taxon>Cinchoneae</taxon>
        <taxon>Cinchona</taxon>
    </lineage>
</organism>
<dbReference type="Pfam" id="PF06775">
    <property type="entry name" value="Seipin"/>
    <property type="match status" value="1"/>
</dbReference>
<gene>
    <name evidence="9" type="ORF">ACH5RR_018284</name>
</gene>
<feature type="compositionally biased region" description="Polar residues" evidence="7">
    <location>
        <begin position="80"/>
        <end position="92"/>
    </location>
</feature>
<keyword evidence="3" id="KW-0256">Endoplasmic reticulum</keyword>
<feature type="compositionally biased region" description="Acidic residues" evidence="7">
    <location>
        <begin position="143"/>
        <end position="154"/>
    </location>
</feature>